<dbReference type="RefSeq" id="WP_252435898.1">
    <property type="nucleotide sequence ID" value="NZ_JAGSOV010000010.1"/>
</dbReference>
<accession>A0ABT0ZU66</accession>
<protein>
    <recommendedName>
        <fullName evidence="4">Secreted protein</fullName>
    </recommendedName>
</protein>
<comment type="caution">
    <text evidence="2">The sequence shown here is derived from an EMBL/GenBank/DDBJ whole genome shotgun (WGS) entry which is preliminary data.</text>
</comment>
<feature type="region of interest" description="Disordered" evidence="1">
    <location>
        <begin position="65"/>
        <end position="86"/>
    </location>
</feature>
<evidence type="ECO:0000313" key="3">
    <source>
        <dbReference type="Proteomes" id="UP001165283"/>
    </source>
</evidence>
<evidence type="ECO:0000313" key="2">
    <source>
        <dbReference type="EMBL" id="MCO1654276.1"/>
    </source>
</evidence>
<reference evidence="2" key="1">
    <citation type="submission" date="2021-04" db="EMBL/GenBank/DDBJ databases">
        <title>Pseudonocardia sp. nov., isolated from sandy soil of mangrove forest.</title>
        <authorList>
            <person name="Zan Z."/>
            <person name="Huang R."/>
            <person name="Liu W."/>
        </authorList>
    </citation>
    <scope>NUCLEOTIDE SEQUENCE</scope>
    <source>
        <strain evidence="2">S2-4</strain>
    </source>
</reference>
<dbReference type="EMBL" id="JAGSOV010000010">
    <property type="protein sequence ID" value="MCO1654276.1"/>
    <property type="molecule type" value="Genomic_DNA"/>
</dbReference>
<gene>
    <name evidence="2" type="ORF">KDL28_04340</name>
</gene>
<evidence type="ECO:0008006" key="4">
    <source>
        <dbReference type="Google" id="ProtNLM"/>
    </source>
</evidence>
<keyword evidence="3" id="KW-1185">Reference proteome</keyword>
<evidence type="ECO:0000256" key="1">
    <source>
        <dbReference type="SAM" id="MobiDB-lite"/>
    </source>
</evidence>
<dbReference type="Proteomes" id="UP001165283">
    <property type="component" value="Unassembled WGS sequence"/>
</dbReference>
<proteinExistence type="predicted"/>
<sequence length="86" mass="9126">MITLLALFRIFSSAVAWDDVVARLLSGHARTDDGLCAGCTRPGRGTPMLPWPCSLWTLARTARTLAGSRHGPDSPPPGGGRPVSDR</sequence>
<organism evidence="2 3">
    <name type="scientific">Pseudonocardia humida</name>
    <dbReference type="NCBI Taxonomy" id="2800819"/>
    <lineage>
        <taxon>Bacteria</taxon>
        <taxon>Bacillati</taxon>
        <taxon>Actinomycetota</taxon>
        <taxon>Actinomycetes</taxon>
        <taxon>Pseudonocardiales</taxon>
        <taxon>Pseudonocardiaceae</taxon>
        <taxon>Pseudonocardia</taxon>
    </lineage>
</organism>
<name>A0ABT0ZU66_9PSEU</name>